<evidence type="ECO:0000313" key="4">
    <source>
        <dbReference type="EMBL" id="NDW21188.1"/>
    </source>
</evidence>
<reference evidence="4 5" key="1">
    <citation type="submission" date="2020-01" db="EMBL/GenBank/DDBJ databases">
        <title>Genomes of bacteria type strains.</title>
        <authorList>
            <person name="Chen J."/>
            <person name="Zhu S."/>
            <person name="Yang J."/>
        </authorList>
    </citation>
    <scope>NUCLEOTIDE SEQUENCE [LARGE SCALE GENOMIC DNA]</scope>
    <source>
        <strain evidence="4 5">LMG 22958</strain>
    </source>
</reference>
<dbReference type="PANTHER" id="PTHR47992">
    <property type="entry name" value="PROTEIN PHOSPHATASE"/>
    <property type="match status" value="1"/>
</dbReference>
<feature type="compositionally biased region" description="Basic and acidic residues" evidence="1">
    <location>
        <begin position="314"/>
        <end position="324"/>
    </location>
</feature>
<feature type="compositionally biased region" description="Basic and acidic residues" evidence="1">
    <location>
        <begin position="388"/>
        <end position="409"/>
    </location>
</feature>
<protein>
    <submittedName>
        <fullName evidence="4">Stp1/IreP family PP2C-type Ser/Thr phosphatase</fullName>
    </submittedName>
</protein>
<dbReference type="Gene3D" id="3.60.40.10">
    <property type="entry name" value="PPM-type phosphatase domain"/>
    <property type="match status" value="1"/>
</dbReference>
<dbReference type="Proteomes" id="UP000478837">
    <property type="component" value="Unassembled WGS sequence"/>
</dbReference>
<evidence type="ECO:0000259" key="3">
    <source>
        <dbReference type="PROSITE" id="PS51746"/>
    </source>
</evidence>
<dbReference type="SMART" id="SM00331">
    <property type="entry name" value="PP2C_SIG"/>
    <property type="match status" value="1"/>
</dbReference>
<dbReference type="SUPFAM" id="SSF81606">
    <property type="entry name" value="PP2C-like"/>
    <property type="match status" value="1"/>
</dbReference>
<feature type="domain" description="PPM-type phosphatase" evidence="3">
    <location>
        <begin position="12"/>
        <end position="240"/>
    </location>
</feature>
<keyword evidence="2" id="KW-0472">Membrane</keyword>
<sequence>MSSGEPALTYKAIGKTSVGMVRDHNEDSFVCDSEAGIWLVADGMGGHESGEIASEIASDEIPRLIKAGTLPSNAIQAAHEAIKSAPEKGVGVKGMGTTAVLATADRAQLTISWVGDSRAYLYSPTELIQVTKDHSFVQHLLDSGAITQEEAELHPEKNIITQCLGTESLESVTVDEIKLQLYKDEKLLLCSDGLTGEVSDAEIFEILKATDSLETAVSTLISKANENGGSDNITVILIDADESAIARPKAAKTRKMKAVGAATQHKISKAKNIAAGVLGILIALLIAYLLFTFILKPKEENTPTSVSSSQTHTLPDEINSREASSELESLLLPANLNNEHDELDLSANNIQIGQQNTPEQLPTLKNDGNSTPVLGDQITTEPLQQPKPIEKNAEDQKLKEGKKDANTPK</sequence>
<dbReference type="GO" id="GO:0004722">
    <property type="term" value="F:protein serine/threonine phosphatase activity"/>
    <property type="evidence" value="ECO:0007669"/>
    <property type="project" value="InterPro"/>
</dbReference>
<dbReference type="PROSITE" id="PS51746">
    <property type="entry name" value="PPM_2"/>
    <property type="match status" value="1"/>
</dbReference>
<dbReference type="InterPro" id="IPR015655">
    <property type="entry name" value="PP2C"/>
</dbReference>
<comment type="caution">
    <text evidence="4">The sequence shown here is derived from an EMBL/GenBank/DDBJ whole genome shotgun (WGS) entry which is preliminary data.</text>
</comment>
<accession>A0A6L9MSQ1</accession>
<feature type="transmembrane region" description="Helical" evidence="2">
    <location>
        <begin position="273"/>
        <end position="295"/>
    </location>
</feature>
<name>A0A6L9MSQ1_9ALTE</name>
<feature type="compositionally biased region" description="Polar residues" evidence="1">
    <location>
        <begin position="366"/>
        <end position="383"/>
    </location>
</feature>
<keyword evidence="5" id="KW-1185">Reference proteome</keyword>
<organism evidence="4 5">
    <name type="scientific">Alteromonas hispanica</name>
    <dbReference type="NCBI Taxonomy" id="315421"/>
    <lineage>
        <taxon>Bacteria</taxon>
        <taxon>Pseudomonadati</taxon>
        <taxon>Pseudomonadota</taxon>
        <taxon>Gammaproteobacteria</taxon>
        <taxon>Alteromonadales</taxon>
        <taxon>Alteromonadaceae</taxon>
        <taxon>Alteromonas/Salinimonas group</taxon>
        <taxon>Alteromonas</taxon>
    </lineage>
</organism>
<evidence type="ECO:0000313" key="5">
    <source>
        <dbReference type="Proteomes" id="UP000478837"/>
    </source>
</evidence>
<dbReference type="InterPro" id="IPR036457">
    <property type="entry name" value="PPM-type-like_dom_sf"/>
</dbReference>
<dbReference type="NCBIfam" id="NF033484">
    <property type="entry name" value="Stp1_PP2C_phos"/>
    <property type="match status" value="1"/>
</dbReference>
<dbReference type="SMART" id="SM00332">
    <property type="entry name" value="PP2Cc"/>
    <property type="match status" value="1"/>
</dbReference>
<feature type="region of interest" description="Disordered" evidence="1">
    <location>
        <begin position="355"/>
        <end position="409"/>
    </location>
</feature>
<dbReference type="AlphaFoldDB" id="A0A6L9MSQ1"/>
<keyword evidence="2" id="KW-1133">Transmembrane helix</keyword>
<dbReference type="InterPro" id="IPR001932">
    <property type="entry name" value="PPM-type_phosphatase-like_dom"/>
</dbReference>
<gene>
    <name evidence="4" type="ORF">GTW09_06625</name>
</gene>
<evidence type="ECO:0000256" key="1">
    <source>
        <dbReference type="SAM" id="MobiDB-lite"/>
    </source>
</evidence>
<dbReference type="EMBL" id="JAAAWP010000003">
    <property type="protein sequence ID" value="NDW21188.1"/>
    <property type="molecule type" value="Genomic_DNA"/>
</dbReference>
<evidence type="ECO:0000256" key="2">
    <source>
        <dbReference type="SAM" id="Phobius"/>
    </source>
</evidence>
<dbReference type="RefSeq" id="WP_163111024.1">
    <property type="nucleotide sequence ID" value="NZ_JAAAWP010000003.1"/>
</dbReference>
<feature type="region of interest" description="Disordered" evidence="1">
    <location>
        <begin position="300"/>
        <end position="324"/>
    </location>
</feature>
<dbReference type="Pfam" id="PF13672">
    <property type="entry name" value="PP2C_2"/>
    <property type="match status" value="1"/>
</dbReference>
<proteinExistence type="predicted"/>
<feature type="compositionally biased region" description="Polar residues" evidence="1">
    <location>
        <begin position="302"/>
        <end position="313"/>
    </location>
</feature>
<dbReference type="CDD" id="cd00143">
    <property type="entry name" value="PP2Cc"/>
    <property type="match status" value="1"/>
</dbReference>
<keyword evidence="2" id="KW-0812">Transmembrane</keyword>